<reference evidence="1 2" key="1">
    <citation type="submission" date="2022-05" db="EMBL/GenBank/DDBJ databases">
        <title>Chromosome-level reference genomes for two strains of Caenorhabditis briggsae: an improved platform for comparative genomics.</title>
        <authorList>
            <person name="Stevens L."/>
            <person name="Andersen E.C."/>
        </authorList>
    </citation>
    <scope>NUCLEOTIDE SEQUENCE [LARGE SCALE GENOMIC DNA]</scope>
    <source>
        <strain evidence="1">QX1410_ONT</strain>
        <tissue evidence="1">Whole-organism</tissue>
    </source>
</reference>
<name>A0AAE9DNQ9_CAEBR</name>
<proteinExistence type="predicted"/>
<sequence>MMARTSIVSGPTPEQTKEDLKAVIEQKDLQIVELKKQLNLSYLHVAELEESHRKAKVQGYKQGLAENSRLVSYFERKATKLMGRLIEYEDVKEDLFTGDIESDEEGVAARGSEEKQYASAAQWNFIKPIFSMVNAMKAKIGFGDVQEEEDQVTSARTASKRKFEELGDHALVRKMFKEE</sequence>
<protein>
    <submittedName>
        <fullName evidence="1">Uncharacterized protein</fullName>
    </submittedName>
</protein>
<dbReference type="EMBL" id="CP090892">
    <property type="protein sequence ID" value="ULU08144.1"/>
    <property type="molecule type" value="Genomic_DNA"/>
</dbReference>
<organism evidence="1 2">
    <name type="scientific">Caenorhabditis briggsae</name>
    <dbReference type="NCBI Taxonomy" id="6238"/>
    <lineage>
        <taxon>Eukaryota</taxon>
        <taxon>Metazoa</taxon>
        <taxon>Ecdysozoa</taxon>
        <taxon>Nematoda</taxon>
        <taxon>Chromadorea</taxon>
        <taxon>Rhabditida</taxon>
        <taxon>Rhabditina</taxon>
        <taxon>Rhabditomorpha</taxon>
        <taxon>Rhabditoidea</taxon>
        <taxon>Rhabditidae</taxon>
        <taxon>Peloderinae</taxon>
        <taxon>Caenorhabditis</taxon>
    </lineage>
</organism>
<gene>
    <name evidence="1" type="ORF">L3Y34_019321</name>
</gene>
<accession>A0AAE9DNQ9</accession>
<evidence type="ECO:0000313" key="1">
    <source>
        <dbReference type="EMBL" id="ULU08144.1"/>
    </source>
</evidence>
<dbReference type="Proteomes" id="UP000827892">
    <property type="component" value="Chromosome II"/>
</dbReference>
<evidence type="ECO:0000313" key="2">
    <source>
        <dbReference type="Proteomes" id="UP000827892"/>
    </source>
</evidence>
<dbReference type="AlphaFoldDB" id="A0AAE9DNQ9"/>